<proteinExistence type="predicted"/>
<dbReference type="HOGENOM" id="CLU_3334922_0_0_6"/>
<evidence type="ECO:0000313" key="2">
    <source>
        <dbReference type="Proteomes" id="UP000001740"/>
    </source>
</evidence>
<dbReference type="KEGG" id="xop:PXO_02950"/>
<sequence length="38" mass="4219">MTTALRVAQAIFLNCAHGPLPARLLHIARCHRNEGLPR</sequence>
<name>A0A0K0GQQ2_XANOP</name>
<gene>
    <name evidence="1" type="ordered locus">PXO_02950</name>
</gene>
<dbReference type="Proteomes" id="UP000001740">
    <property type="component" value="Chromosome"/>
</dbReference>
<reference evidence="1 2" key="1">
    <citation type="journal article" date="2008" name="BMC Genomics">
        <title>Genome sequence and rapid evolution of the rice pathogen Xanthomonas oryzae pv. oryzae PXO99A.</title>
        <authorList>
            <person name="Salzberg S.L."/>
            <person name="Sommer D.D."/>
            <person name="Schatz M.C."/>
            <person name="Phillippy A.M."/>
            <person name="Rabinowicz P.D."/>
            <person name="Tsuge S."/>
            <person name="Furutani A."/>
            <person name="Ochiai H."/>
            <person name="Delcher A.L."/>
            <person name="Kelley D."/>
            <person name="Madupu R."/>
            <person name="Puiu D."/>
            <person name="Radune D."/>
            <person name="Shumway M."/>
            <person name="Trapnell C."/>
            <person name="Aparna G."/>
            <person name="Jha G."/>
            <person name="Pandey A."/>
            <person name="Patil P.B."/>
            <person name="Ishihara H."/>
            <person name="Meyer D.F."/>
            <person name="Szurek B."/>
            <person name="Verdier V."/>
            <person name="Koebnik R."/>
            <person name="Dow J.M."/>
            <person name="Ryan R.P."/>
            <person name="Hirata H."/>
            <person name="Tsuyumu S."/>
            <person name="Won Lee S."/>
            <person name="Seo Y.S."/>
            <person name="Sriariyanum M."/>
            <person name="Ronald P.C."/>
            <person name="Sonti R.V."/>
            <person name="Van Sluys M.A."/>
            <person name="Leach J.E."/>
            <person name="White F.F."/>
            <person name="Bogdanove A.J."/>
        </authorList>
    </citation>
    <scope>NUCLEOTIDE SEQUENCE [LARGE SCALE GENOMIC DNA]</scope>
    <source>
        <strain evidence="1 2">PXO99A</strain>
    </source>
</reference>
<accession>A0A0K0GQQ2</accession>
<dbReference type="AlphaFoldDB" id="A0A0K0GQQ2"/>
<protein>
    <submittedName>
        <fullName evidence="1">Uncharacterized protein</fullName>
    </submittedName>
</protein>
<evidence type="ECO:0000313" key="1">
    <source>
        <dbReference type="EMBL" id="ACD61263.1"/>
    </source>
</evidence>
<dbReference type="EMBL" id="CP000967">
    <property type="protein sequence ID" value="ACD61263.1"/>
    <property type="molecule type" value="Genomic_DNA"/>
</dbReference>
<organism evidence="1 2">
    <name type="scientific">Xanthomonas oryzae pv. oryzae (strain PXO99A)</name>
    <dbReference type="NCBI Taxonomy" id="360094"/>
    <lineage>
        <taxon>Bacteria</taxon>
        <taxon>Pseudomonadati</taxon>
        <taxon>Pseudomonadota</taxon>
        <taxon>Gammaproteobacteria</taxon>
        <taxon>Lysobacterales</taxon>
        <taxon>Lysobacteraceae</taxon>
        <taxon>Xanthomonas</taxon>
    </lineage>
</organism>